<protein>
    <recommendedName>
        <fullName evidence="3">Alpha/beta hydrolase</fullName>
    </recommendedName>
</protein>
<keyword evidence="2" id="KW-1185">Reference proteome</keyword>
<evidence type="ECO:0008006" key="3">
    <source>
        <dbReference type="Google" id="ProtNLM"/>
    </source>
</evidence>
<sequence>MKKNKSIKRKFPKILLIVGVVLMLFLLFQKNLTAFAEKFVQTSEPVAIQTPIIFVPGTNGTVNRFNGLIKTLDSKADVLKVTVATDGTVSSKGKLTSSTEHPMIVIAFKDSSDKTLPVQGKWYQLALSYIQKKYSFETYNYLGHSNGGLVITSYLEEFQQSEDPKLAKLITSGTPYNDTSEKYNEAVTSFTQLKETSDLLKGYLKNLENIPDAIKMLNIAGEVDDTASDNIVPVQSVFSGRYIYQERVAEYQEVLIQGENTSHSELVENQEIVLLLKDFFWQN</sequence>
<evidence type="ECO:0000313" key="1">
    <source>
        <dbReference type="EMBL" id="EOL42794.1"/>
    </source>
</evidence>
<dbReference type="STRING" id="317735.RU98_GL000377"/>
<dbReference type="Proteomes" id="UP000013840">
    <property type="component" value="Unassembled WGS sequence"/>
</dbReference>
<dbReference type="PATRIC" id="fig|1158612.3.peg.3173"/>
<organism evidence="1 2">
    <name type="scientific">Enterococcus caccae ATCC BAA-1240</name>
    <dbReference type="NCBI Taxonomy" id="1158612"/>
    <lineage>
        <taxon>Bacteria</taxon>
        <taxon>Bacillati</taxon>
        <taxon>Bacillota</taxon>
        <taxon>Bacilli</taxon>
        <taxon>Lactobacillales</taxon>
        <taxon>Enterococcaceae</taxon>
        <taxon>Enterococcus</taxon>
    </lineage>
</organism>
<evidence type="ECO:0000313" key="2">
    <source>
        <dbReference type="Proteomes" id="UP000013840"/>
    </source>
</evidence>
<dbReference type="Gene3D" id="3.40.50.1820">
    <property type="entry name" value="alpha/beta hydrolase"/>
    <property type="match status" value="1"/>
</dbReference>
<gene>
    <name evidence="1" type="ORF">UC7_03202</name>
</gene>
<dbReference type="OrthoDB" id="2157689at2"/>
<proteinExistence type="predicted"/>
<dbReference type="Pfam" id="PF06028">
    <property type="entry name" value="DUF915"/>
    <property type="match status" value="1"/>
</dbReference>
<dbReference type="EMBL" id="AJAU01000024">
    <property type="protein sequence ID" value="EOL42794.1"/>
    <property type="molecule type" value="Genomic_DNA"/>
</dbReference>
<dbReference type="InterPro" id="IPR010315">
    <property type="entry name" value="DUF915_hydro-like"/>
</dbReference>
<reference evidence="1 2" key="1">
    <citation type="submission" date="2013-02" db="EMBL/GenBank/DDBJ databases">
        <title>The Genome Sequence of Enterococcus caccae BAA-1240.</title>
        <authorList>
            <consortium name="The Broad Institute Genome Sequencing Platform"/>
            <consortium name="The Broad Institute Genome Sequencing Center for Infectious Disease"/>
            <person name="Earl A.M."/>
            <person name="Gilmore M.S."/>
            <person name="Lebreton F."/>
            <person name="Walker B."/>
            <person name="Young S.K."/>
            <person name="Zeng Q."/>
            <person name="Gargeya S."/>
            <person name="Fitzgerald M."/>
            <person name="Haas B."/>
            <person name="Abouelleil A."/>
            <person name="Alvarado L."/>
            <person name="Arachchi H.M."/>
            <person name="Berlin A.M."/>
            <person name="Chapman S.B."/>
            <person name="Dewar J."/>
            <person name="Goldberg J."/>
            <person name="Griggs A."/>
            <person name="Gujja S."/>
            <person name="Hansen M."/>
            <person name="Howarth C."/>
            <person name="Imamovic A."/>
            <person name="Larimer J."/>
            <person name="McCowan C."/>
            <person name="Murphy C."/>
            <person name="Neiman D."/>
            <person name="Pearson M."/>
            <person name="Priest M."/>
            <person name="Roberts A."/>
            <person name="Saif S."/>
            <person name="Shea T."/>
            <person name="Sisk P."/>
            <person name="Sykes S."/>
            <person name="Wortman J."/>
            <person name="Nusbaum C."/>
            <person name="Birren B."/>
        </authorList>
    </citation>
    <scope>NUCLEOTIDE SEQUENCE [LARGE SCALE GENOMIC DNA]</scope>
    <source>
        <strain evidence="1 2">ATCC BAA-1240</strain>
    </source>
</reference>
<dbReference type="InterPro" id="IPR029058">
    <property type="entry name" value="AB_hydrolase_fold"/>
</dbReference>
<name>R3TMQ0_9ENTE</name>
<comment type="caution">
    <text evidence="1">The sequence shown here is derived from an EMBL/GenBank/DDBJ whole genome shotgun (WGS) entry which is preliminary data.</text>
</comment>
<accession>R3TMQ0</accession>
<dbReference type="SUPFAM" id="SSF53474">
    <property type="entry name" value="alpha/beta-Hydrolases"/>
    <property type="match status" value="1"/>
</dbReference>
<dbReference type="RefSeq" id="WP_010773276.1">
    <property type="nucleotide sequence ID" value="NZ_KB946335.1"/>
</dbReference>
<dbReference type="AlphaFoldDB" id="R3TMQ0"/>
<dbReference type="eggNOG" id="COG4814">
    <property type="taxonomic scope" value="Bacteria"/>
</dbReference>